<dbReference type="InterPro" id="IPR036390">
    <property type="entry name" value="WH_DNA-bd_sf"/>
</dbReference>
<accession>A0A329MKI5</accession>
<dbReference type="SUPFAM" id="SSF46785">
    <property type="entry name" value="Winged helix' DNA-binding domain"/>
    <property type="match status" value="1"/>
</dbReference>
<dbReference type="PANTHER" id="PTHR30363:SF44">
    <property type="entry name" value="AGA OPERON TRANSCRIPTIONAL REPRESSOR-RELATED"/>
    <property type="match status" value="1"/>
</dbReference>
<dbReference type="GO" id="GO:0003700">
    <property type="term" value="F:DNA-binding transcription factor activity"/>
    <property type="evidence" value="ECO:0007669"/>
    <property type="project" value="InterPro"/>
</dbReference>
<keyword evidence="1" id="KW-0805">Transcription regulation</keyword>
<evidence type="ECO:0000259" key="3">
    <source>
        <dbReference type="PROSITE" id="PS51000"/>
    </source>
</evidence>
<dbReference type="PROSITE" id="PS51000">
    <property type="entry name" value="HTH_DEOR_2"/>
    <property type="match status" value="1"/>
</dbReference>
<dbReference type="RefSeq" id="WP_113032049.1">
    <property type="nucleotide sequence ID" value="NZ_QMFB01000009.1"/>
</dbReference>
<keyword evidence="2" id="KW-0804">Transcription</keyword>
<dbReference type="EMBL" id="QMFB01000009">
    <property type="protein sequence ID" value="RAV20152.1"/>
    <property type="molecule type" value="Genomic_DNA"/>
</dbReference>
<dbReference type="Proteomes" id="UP000250369">
    <property type="component" value="Unassembled WGS sequence"/>
</dbReference>
<sequence length="260" mass="29004">MSLVGEERKAIILNLLNLEGKVKTNDLVERLQVSSETVRRYLEEMEAENKLRKVYGGAIKIKHDREEPSHFKREVLWAEEKKRIGAAAAKLVQEGDVIVIDDGTTPLQMIPALSGIGRLTIVTPSITALSLLVQLQNQGMFDGDIYFIGGKVNAKHYRVAGSIAEKMMANFHVDKAFISIDGITHKSATSFDSDKSQLGRQFVDHADETIVLADHSKIGANTFYRICDLKEIDTIVCNVPAPEEWKTELGKKDINWIVAE</sequence>
<dbReference type="AlphaFoldDB" id="A0A329MKI5"/>
<dbReference type="InterPro" id="IPR050313">
    <property type="entry name" value="Carb_Metab_HTH_regulators"/>
</dbReference>
<dbReference type="InterPro" id="IPR014036">
    <property type="entry name" value="DeoR-like_C"/>
</dbReference>
<keyword evidence="5" id="KW-1185">Reference proteome</keyword>
<evidence type="ECO:0000256" key="1">
    <source>
        <dbReference type="ARBA" id="ARBA00023015"/>
    </source>
</evidence>
<dbReference type="InterPro" id="IPR001034">
    <property type="entry name" value="DeoR_HTH"/>
</dbReference>
<reference evidence="4 5" key="1">
    <citation type="journal article" date="2009" name="Int. J. Syst. Evol. Microbiol.">
        <title>Paenibacillus contaminans sp. nov., isolated from a contaminated laboratory plate.</title>
        <authorList>
            <person name="Chou J.H."/>
            <person name="Lee J.H."/>
            <person name="Lin M.C."/>
            <person name="Chang P.S."/>
            <person name="Arun A.B."/>
            <person name="Young C.C."/>
            <person name="Chen W.M."/>
        </authorList>
    </citation>
    <scope>NUCLEOTIDE SEQUENCE [LARGE SCALE GENOMIC DNA]</scope>
    <source>
        <strain evidence="4 5">CKOBP-6</strain>
    </source>
</reference>
<dbReference type="InterPro" id="IPR037171">
    <property type="entry name" value="NagB/RpiA_transferase-like"/>
</dbReference>
<evidence type="ECO:0000313" key="5">
    <source>
        <dbReference type="Proteomes" id="UP000250369"/>
    </source>
</evidence>
<feature type="domain" description="HTH deoR-type" evidence="3">
    <location>
        <begin position="5"/>
        <end position="60"/>
    </location>
</feature>
<evidence type="ECO:0000313" key="4">
    <source>
        <dbReference type="EMBL" id="RAV20152.1"/>
    </source>
</evidence>
<dbReference type="SMART" id="SM01134">
    <property type="entry name" value="DeoRC"/>
    <property type="match status" value="1"/>
</dbReference>
<evidence type="ECO:0000256" key="2">
    <source>
        <dbReference type="ARBA" id="ARBA00023163"/>
    </source>
</evidence>
<dbReference type="SMART" id="SM00420">
    <property type="entry name" value="HTH_DEOR"/>
    <property type="match status" value="1"/>
</dbReference>
<dbReference type="OrthoDB" id="9797223at2"/>
<dbReference type="PANTHER" id="PTHR30363">
    <property type="entry name" value="HTH-TYPE TRANSCRIPTIONAL REGULATOR SRLR-RELATED"/>
    <property type="match status" value="1"/>
</dbReference>
<dbReference type="Gene3D" id="3.40.50.1360">
    <property type="match status" value="1"/>
</dbReference>
<dbReference type="Pfam" id="PF00455">
    <property type="entry name" value="DeoRC"/>
    <property type="match status" value="1"/>
</dbReference>
<comment type="caution">
    <text evidence="4">The sequence shown here is derived from an EMBL/GenBank/DDBJ whole genome shotgun (WGS) entry which is preliminary data.</text>
</comment>
<dbReference type="Gene3D" id="1.10.10.10">
    <property type="entry name" value="Winged helix-like DNA-binding domain superfamily/Winged helix DNA-binding domain"/>
    <property type="match status" value="1"/>
</dbReference>
<dbReference type="Pfam" id="PF08220">
    <property type="entry name" value="HTH_DeoR"/>
    <property type="match status" value="1"/>
</dbReference>
<dbReference type="SUPFAM" id="SSF100950">
    <property type="entry name" value="NagB/RpiA/CoA transferase-like"/>
    <property type="match status" value="1"/>
</dbReference>
<organism evidence="4 5">
    <name type="scientific">Paenibacillus contaminans</name>
    <dbReference type="NCBI Taxonomy" id="450362"/>
    <lineage>
        <taxon>Bacteria</taxon>
        <taxon>Bacillati</taxon>
        <taxon>Bacillota</taxon>
        <taxon>Bacilli</taxon>
        <taxon>Bacillales</taxon>
        <taxon>Paenibacillaceae</taxon>
        <taxon>Paenibacillus</taxon>
    </lineage>
</organism>
<name>A0A329MKI5_9BACL</name>
<gene>
    <name evidence="4" type="ORF">DQG23_16925</name>
</gene>
<dbReference type="PRINTS" id="PR00037">
    <property type="entry name" value="HTHLACR"/>
</dbReference>
<protein>
    <submittedName>
        <fullName evidence="4">DeoR family transcriptional regulator</fullName>
    </submittedName>
</protein>
<dbReference type="InterPro" id="IPR036388">
    <property type="entry name" value="WH-like_DNA-bd_sf"/>
</dbReference>
<proteinExistence type="predicted"/>